<name>A0A221KFK4_VITFI</name>
<dbReference type="PROSITE" id="PS51257">
    <property type="entry name" value="PROKAR_LIPOPROTEIN"/>
    <property type="match status" value="1"/>
</dbReference>
<dbReference type="Gene3D" id="3.60.15.10">
    <property type="entry name" value="Ribonuclease Z/Hydroxyacylglutathione hydrolase-like"/>
    <property type="match status" value="1"/>
</dbReference>
<evidence type="ECO:0000313" key="4">
    <source>
        <dbReference type="Proteomes" id="UP000199729"/>
    </source>
</evidence>
<protein>
    <submittedName>
        <fullName evidence="3">Uncharacterized protein</fullName>
    </submittedName>
</protein>
<sequence length="321" mass="35195">MKQGFHRIVAHLCGLLGWVMAQSALGACPADAPSLQALGPDLWWIPGAAGDSTPANRGRTDNLLVLRRDGRVWLMGSGASPAAGHALACVLRERLGWHVTDVVNPWARPEVVLGNSAFTRASTPARLWAHDEVAQAMQRQCPRCVERLHQRLGAAAVDLGPQPIVIPPLRLQGSQGTLGPWQWWRLERAPGSVVTVWHVRGSAWWWAPGLLWSDGPPDLRDAHTATLASSLAQLDGLTHDAPEPPRWLPTQGEPLPSDAPHTQHLYVRHLPWLAQQRQDSGTLETDPPPVPEGPAYLSQGERASLNWQRVWRQVESATAPR</sequence>
<dbReference type="AlphaFoldDB" id="A0A221KFK4"/>
<dbReference type="Proteomes" id="UP000199729">
    <property type="component" value="Chromosome"/>
</dbReference>
<dbReference type="InterPro" id="IPR036866">
    <property type="entry name" value="RibonucZ/Hydroxyglut_hydro"/>
</dbReference>
<evidence type="ECO:0000256" key="1">
    <source>
        <dbReference type="SAM" id="MobiDB-lite"/>
    </source>
</evidence>
<reference evidence="3 4" key="1">
    <citation type="submission" date="2017-07" db="EMBL/GenBank/DDBJ databases">
        <title>Complete Genome Sequence of the cosmetic ferment Vitreoscilla filiformis (ATCC15551).</title>
        <authorList>
            <person name="Contreras S."/>
            <person name="Sagory-Zalkind P."/>
            <person name="Blanquart H."/>
            <person name="Iltis A."/>
            <person name="Morand S.C."/>
        </authorList>
    </citation>
    <scope>NUCLEOTIDE SEQUENCE [LARGE SCALE GENOMIC DNA]</scope>
    <source>
        <strain evidence="3 4">ATCC 15551</strain>
    </source>
</reference>
<feature type="signal peptide" evidence="2">
    <location>
        <begin position="1"/>
        <end position="26"/>
    </location>
</feature>
<organism evidence="3 4">
    <name type="scientific">Vitreoscilla filiformis</name>
    <dbReference type="NCBI Taxonomy" id="63"/>
    <lineage>
        <taxon>Bacteria</taxon>
        <taxon>Pseudomonadati</taxon>
        <taxon>Pseudomonadota</taxon>
        <taxon>Betaproteobacteria</taxon>
        <taxon>Neisseriales</taxon>
        <taxon>Neisseriaceae</taxon>
        <taxon>Vitreoscilla</taxon>
    </lineage>
</organism>
<dbReference type="EMBL" id="CP022423">
    <property type="protein sequence ID" value="ASM77808.1"/>
    <property type="molecule type" value="Genomic_DNA"/>
</dbReference>
<feature type="chain" id="PRO_5012239833" evidence="2">
    <location>
        <begin position="27"/>
        <end position="321"/>
    </location>
</feature>
<gene>
    <name evidence="3" type="ORF">VITFI_CDS2030</name>
</gene>
<dbReference type="SUPFAM" id="SSF56281">
    <property type="entry name" value="Metallo-hydrolase/oxidoreductase"/>
    <property type="match status" value="1"/>
</dbReference>
<evidence type="ECO:0000313" key="3">
    <source>
        <dbReference type="EMBL" id="ASM77808.1"/>
    </source>
</evidence>
<keyword evidence="4" id="KW-1185">Reference proteome</keyword>
<proteinExistence type="predicted"/>
<accession>A0A221KFK4</accession>
<feature type="region of interest" description="Disordered" evidence="1">
    <location>
        <begin position="278"/>
        <end position="297"/>
    </location>
</feature>
<dbReference type="KEGG" id="vff:VITFI_CDS2030"/>
<feature type="region of interest" description="Disordered" evidence="1">
    <location>
        <begin position="238"/>
        <end position="261"/>
    </location>
</feature>
<keyword evidence="2" id="KW-0732">Signal</keyword>
<evidence type="ECO:0000256" key="2">
    <source>
        <dbReference type="SAM" id="SignalP"/>
    </source>
</evidence>